<evidence type="ECO:0000256" key="6">
    <source>
        <dbReference type="SAM" id="SignalP"/>
    </source>
</evidence>
<evidence type="ECO:0000256" key="1">
    <source>
        <dbReference type="ARBA" id="ARBA00004141"/>
    </source>
</evidence>
<feature type="transmembrane region" description="Helical" evidence="5">
    <location>
        <begin position="162"/>
        <end position="180"/>
    </location>
</feature>
<evidence type="ECO:0000313" key="9">
    <source>
        <dbReference type="RefSeq" id="XP_012945745.2"/>
    </source>
</evidence>
<feature type="transmembrane region" description="Helical" evidence="5">
    <location>
        <begin position="94"/>
        <end position="113"/>
    </location>
</feature>
<proteinExistence type="predicted"/>
<feature type="domain" description="Amino acid transporter transmembrane" evidence="7">
    <location>
        <begin position="1"/>
        <end position="364"/>
    </location>
</feature>
<feature type="signal peptide" evidence="6">
    <location>
        <begin position="1"/>
        <end position="18"/>
    </location>
</feature>
<evidence type="ECO:0000256" key="2">
    <source>
        <dbReference type="ARBA" id="ARBA00022692"/>
    </source>
</evidence>
<reference evidence="9" key="1">
    <citation type="submission" date="2025-08" db="UniProtKB">
        <authorList>
            <consortium name="RefSeq"/>
        </authorList>
    </citation>
    <scope>IDENTIFICATION</scope>
</reference>
<dbReference type="Pfam" id="PF01490">
    <property type="entry name" value="Aa_trans"/>
    <property type="match status" value="1"/>
</dbReference>
<name>A0ABM1ADR9_APLCA</name>
<evidence type="ECO:0000259" key="7">
    <source>
        <dbReference type="Pfam" id="PF01490"/>
    </source>
</evidence>
<feature type="transmembrane region" description="Helical" evidence="5">
    <location>
        <begin position="342"/>
        <end position="365"/>
    </location>
</feature>
<gene>
    <name evidence="9" type="primary">LOC101856234</name>
</gene>
<keyword evidence="8" id="KW-1185">Reference proteome</keyword>
<keyword evidence="2 5" id="KW-0812">Transmembrane</keyword>
<dbReference type="GeneID" id="101856234"/>
<evidence type="ECO:0000256" key="4">
    <source>
        <dbReference type="ARBA" id="ARBA00023136"/>
    </source>
</evidence>
<dbReference type="PANTHER" id="PTHR22950">
    <property type="entry name" value="AMINO ACID TRANSPORTER"/>
    <property type="match status" value="1"/>
</dbReference>
<feature type="transmembrane region" description="Helical" evidence="5">
    <location>
        <begin position="236"/>
        <end position="259"/>
    </location>
</feature>
<sequence length="372" mass="42095">MLLIGFISVHCMHVLVKCSHLLCRRTSSMALDYADVMEVCLKTGPPRLRRLSRFARNFVNGLLIFTQLGFCCVYIVFIATNVSQVIEHFHPSGLSLRMYEAIVTGFLIVYVFVRNLQHLSPFSTFANVLTLTGLVIIIQYIVQGLPDVSARPAFSSFADLPLFFGTAIFSIEGISLVLPLENNMRKPEDFTGWFGVLNLGMVTTVCMYLAVGFYGYLQFGNTVLGSVTLNLPDNNWLYLSVKLMFALAIFISYNLQFYVPVNIMWPVLKQRFRNRWIRKYGEFPFRIFLVIITFGFAAVIPHLDLLISLIGAFASTSLALILPATIEILTQLGEGERLPFYLWLKNGLIFLFGIIGFFTGTYSALQEIIKKF</sequence>
<feature type="transmembrane region" description="Helical" evidence="5">
    <location>
        <begin position="192"/>
        <end position="216"/>
    </location>
</feature>
<keyword evidence="4 5" id="KW-0472">Membrane</keyword>
<feature type="transmembrane region" description="Helical" evidence="5">
    <location>
        <begin position="58"/>
        <end position="82"/>
    </location>
</feature>
<dbReference type="Proteomes" id="UP000694888">
    <property type="component" value="Unplaced"/>
</dbReference>
<organism evidence="8 9">
    <name type="scientific">Aplysia californica</name>
    <name type="common">California sea hare</name>
    <dbReference type="NCBI Taxonomy" id="6500"/>
    <lineage>
        <taxon>Eukaryota</taxon>
        <taxon>Metazoa</taxon>
        <taxon>Spiralia</taxon>
        <taxon>Lophotrochozoa</taxon>
        <taxon>Mollusca</taxon>
        <taxon>Gastropoda</taxon>
        <taxon>Heterobranchia</taxon>
        <taxon>Euthyneura</taxon>
        <taxon>Tectipleura</taxon>
        <taxon>Aplysiida</taxon>
        <taxon>Aplysioidea</taxon>
        <taxon>Aplysiidae</taxon>
        <taxon>Aplysia</taxon>
    </lineage>
</organism>
<accession>A0ABM1ADR9</accession>
<feature type="chain" id="PRO_5045074655" evidence="6">
    <location>
        <begin position="19"/>
        <end position="372"/>
    </location>
</feature>
<evidence type="ECO:0000313" key="8">
    <source>
        <dbReference type="Proteomes" id="UP000694888"/>
    </source>
</evidence>
<feature type="transmembrane region" description="Helical" evidence="5">
    <location>
        <begin position="306"/>
        <end position="330"/>
    </location>
</feature>
<protein>
    <submittedName>
        <fullName evidence="9">Proton-coupled amino acid transporter 4</fullName>
    </submittedName>
</protein>
<keyword evidence="6" id="KW-0732">Signal</keyword>
<dbReference type="PANTHER" id="PTHR22950:SF349">
    <property type="entry name" value="AMINO ACID TRANSPORTER TRANSMEMBRANE DOMAIN-CONTAINING PROTEIN"/>
    <property type="match status" value="1"/>
</dbReference>
<evidence type="ECO:0000256" key="3">
    <source>
        <dbReference type="ARBA" id="ARBA00022989"/>
    </source>
</evidence>
<evidence type="ECO:0000256" key="5">
    <source>
        <dbReference type="SAM" id="Phobius"/>
    </source>
</evidence>
<dbReference type="InterPro" id="IPR013057">
    <property type="entry name" value="AA_transpt_TM"/>
</dbReference>
<feature type="transmembrane region" description="Helical" evidence="5">
    <location>
        <begin position="280"/>
        <end position="300"/>
    </location>
</feature>
<keyword evidence="3 5" id="KW-1133">Transmembrane helix</keyword>
<comment type="subcellular location">
    <subcellularLocation>
        <location evidence="1">Membrane</location>
        <topology evidence="1">Multi-pass membrane protein</topology>
    </subcellularLocation>
</comment>
<feature type="transmembrane region" description="Helical" evidence="5">
    <location>
        <begin position="125"/>
        <end position="142"/>
    </location>
</feature>
<dbReference type="RefSeq" id="XP_012945745.2">
    <property type="nucleotide sequence ID" value="XM_013090291.2"/>
</dbReference>